<keyword evidence="6" id="KW-1133">Transmembrane helix</keyword>
<evidence type="ECO:0000256" key="6">
    <source>
        <dbReference type="SAM" id="Phobius"/>
    </source>
</evidence>
<feature type="transmembrane region" description="Helical" evidence="6">
    <location>
        <begin position="33"/>
        <end position="55"/>
    </location>
</feature>
<dbReference type="Pfam" id="PF13442">
    <property type="entry name" value="Cytochrome_CBB3"/>
    <property type="match status" value="1"/>
</dbReference>
<feature type="domain" description="Cytochrome c" evidence="7">
    <location>
        <begin position="270"/>
        <end position="359"/>
    </location>
</feature>
<dbReference type="InterPro" id="IPR009056">
    <property type="entry name" value="Cyt_c-like_dom"/>
</dbReference>
<dbReference type="PROSITE" id="PS51007">
    <property type="entry name" value="CYTC"/>
    <property type="match status" value="2"/>
</dbReference>
<organism evidence="8 9">
    <name type="scientific">Roseibium aggregatum</name>
    <dbReference type="NCBI Taxonomy" id="187304"/>
    <lineage>
        <taxon>Bacteria</taxon>
        <taxon>Pseudomonadati</taxon>
        <taxon>Pseudomonadota</taxon>
        <taxon>Alphaproteobacteria</taxon>
        <taxon>Hyphomicrobiales</taxon>
        <taxon>Stappiaceae</taxon>
        <taxon>Roseibium</taxon>
    </lineage>
</organism>
<dbReference type="SUPFAM" id="SSF46626">
    <property type="entry name" value="Cytochrome c"/>
    <property type="match status" value="2"/>
</dbReference>
<evidence type="ECO:0000313" key="9">
    <source>
        <dbReference type="Proteomes" id="UP000598467"/>
    </source>
</evidence>
<dbReference type="GO" id="GO:0020037">
    <property type="term" value="F:heme binding"/>
    <property type="evidence" value="ECO:0007669"/>
    <property type="project" value="InterPro"/>
</dbReference>
<feature type="region of interest" description="Disordered" evidence="5">
    <location>
        <begin position="131"/>
        <end position="150"/>
    </location>
</feature>
<evidence type="ECO:0000256" key="1">
    <source>
        <dbReference type="ARBA" id="ARBA00022617"/>
    </source>
</evidence>
<comment type="caution">
    <text evidence="8">The sequence shown here is derived from an EMBL/GenBank/DDBJ whole genome shotgun (WGS) entry which is preliminary data.</text>
</comment>
<reference evidence="8" key="1">
    <citation type="submission" date="2020-05" db="EMBL/GenBank/DDBJ databases">
        <title>Identification of trans-AT polyketide cluster in two marine bacteria, producers of a novel glutaramide-containing polyketide sesbanimide D and analogs.</title>
        <authorList>
            <person name="Kacar D."/>
            <person name="Rodriguez P."/>
            <person name="Canedo L."/>
            <person name="Gonzalez E."/>
            <person name="Galan B."/>
            <person name="De La Calle F."/>
            <person name="Garcia J.L."/>
        </authorList>
    </citation>
    <scope>NUCLEOTIDE SEQUENCE</scope>
    <source>
        <strain evidence="8">PHM038</strain>
    </source>
</reference>
<dbReference type="GO" id="GO:0046872">
    <property type="term" value="F:metal ion binding"/>
    <property type="evidence" value="ECO:0007669"/>
    <property type="project" value="UniProtKB-KW"/>
</dbReference>
<accession>A0A926P043</accession>
<feature type="domain" description="Cytochrome c" evidence="7">
    <location>
        <begin position="71"/>
        <end position="184"/>
    </location>
</feature>
<dbReference type="Gene3D" id="1.10.760.10">
    <property type="entry name" value="Cytochrome c-like domain"/>
    <property type="match status" value="2"/>
</dbReference>
<keyword evidence="1 4" id="KW-0349">Heme</keyword>
<gene>
    <name evidence="8" type="ORF">HK439_25395</name>
</gene>
<name>A0A926P043_9HYPH</name>
<keyword evidence="6" id="KW-0472">Membrane</keyword>
<dbReference type="InterPro" id="IPR003468">
    <property type="entry name" value="Cyt_c_oxidase_monohaem-su/FixO"/>
</dbReference>
<feature type="region of interest" description="Disordered" evidence="5">
    <location>
        <begin position="1"/>
        <end position="24"/>
    </location>
</feature>
<protein>
    <submittedName>
        <fullName evidence="8">C-type cytochrome</fullName>
    </submittedName>
</protein>
<evidence type="ECO:0000256" key="2">
    <source>
        <dbReference type="ARBA" id="ARBA00022723"/>
    </source>
</evidence>
<dbReference type="AlphaFoldDB" id="A0A926P043"/>
<evidence type="ECO:0000256" key="3">
    <source>
        <dbReference type="ARBA" id="ARBA00023004"/>
    </source>
</evidence>
<dbReference type="InterPro" id="IPR036909">
    <property type="entry name" value="Cyt_c-like_dom_sf"/>
</dbReference>
<evidence type="ECO:0000256" key="5">
    <source>
        <dbReference type="SAM" id="MobiDB-lite"/>
    </source>
</evidence>
<evidence type="ECO:0000313" key="8">
    <source>
        <dbReference type="EMBL" id="MBD1549604.1"/>
    </source>
</evidence>
<sequence length="478" mass="52614">MSDTAGGRYPSHPPIPPQVPQTSPRRTMLMSPAMVVIGGLLAFFTVVFSVVILPIETYKPPASDNWLPITDKAHDGRAVFLANGCVYCHSGFSRPQDVYEALYYTYPRASEPGDFHSVAESPNVLGTARTGPDLSQEGGQHPDTWHLSHYDNPRSTTPLSIMPRFNFLSKDELDALIAYNQSRGGKDGTLRNAAIRVGNQLMRLNMSMKVEPDKPITAMIDRLKASGAYHEGGKPSDKSPSGLPWMAVWMINSFERGYWMMKDPLDVTKQNLIRGKSIYLQRCSGCHGAKGNGAGPGADDLTISPFVFNQDLTKKPMTSSGMFYHRILTGGPGTAMENFGTRLSVEDIWRVVLFLRTIPNGGLEEDLPTVAMYEPWTPPPPLKNYVETHPIGDQVTDKVDPTDPFMMAARWIAPGMTSSDEILIGGAIPMTLDRLSRLVRADYMKMIDDAYADAKARGEDLPKLASLHSTKGLVFHAP</sequence>
<evidence type="ECO:0000256" key="4">
    <source>
        <dbReference type="PROSITE-ProRule" id="PRU00433"/>
    </source>
</evidence>
<dbReference type="GO" id="GO:0009055">
    <property type="term" value="F:electron transfer activity"/>
    <property type="evidence" value="ECO:0007669"/>
    <property type="project" value="InterPro"/>
</dbReference>
<evidence type="ECO:0000259" key="7">
    <source>
        <dbReference type="PROSITE" id="PS51007"/>
    </source>
</evidence>
<proteinExistence type="predicted"/>
<dbReference type="Proteomes" id="UP000598467">
    <property type="component" value="Unassembled WGS sequence"/>
</dbReference>
<dbReference type="EMBL" id="JABFCZ010000046">
    <property type="protein sequence ID" value="MBD1549604.1"/>
    <property type="molecule type" value="Genomic_DNA"/>
</dbReference>
<keyword evidence="6" id="KW-0812">Transmembrane</keyword>
<dbReference type="RefSeq" id="WP_190294296.1">
    <property type="nucleotide sequence ID" value="NZ_JABFCZ010000046.1"/>
</dbReference>
<dbReference type="Pfam" id="PF02433">
    <property type="entry name" value="FixO"/>
    <property type="match status" value="1"/>
</dbReference>
<keyword evidence="3 4" id="KW-0408">Iron</keyword>
<keyword evidence="2 4" id="KW-0479">Metal-binding</keyword>